<dbReference type="FunFam" id="2.170.130.10:FF:000003">
    <property type="entry name" value="SusC/RagA family TonB-linked outer membrane protein"/>
    <property type="match status" value="1"/>
</dbReference>
<dbReference type="InterPro" id="IPR000531">
    <property type="entry name" value="Beta-barrel_TonB"/>
</dbReference>
<evidence type="ECO:0000256" key="8">
    <source>
        <dbReference type="PROSITE-ProRule" id="PRU01360"/>
    </source>
</evidence>
<dbReference type="Pfam" id="PF00593">
    <property type="entry name" value="TonB_dep_Rec_b-barrel"/>
    <property type="match status" value="1"/>
</dbReference>
<dbReference type="InterPro" id="IPR037066">
    <property type="entry name" value="Plug_dom_sf"/>
</dbReference>
<dbReference type="Gene3D" id="2.60.40.1120">
    <property type="entry name" value="Carboxypeptidase-like, regulatory domain"/>
    <property type="match status" value="1"/>
</dbReference>
<comment type="subcellular location">
    <subcellularLocation>
        <location evidence="1 8">Cell outer membrane</location>
        <topology evidence="1 8">Multi-pass membrane protein</topology>
    </subcellularLocation>
</comment>
<evidence type="ECO:0000259" key="11">
    <source>
        <dbReference type="Pfam" id="PF07715"/>
    </source>
</evidence>
<keyword evidence="12" id="KW-0675">Receptor</keyword>
<evidence type="ECO:0000256" key="7">
    <source>
        <dbReference type="ARBA" id="ARBA00023237"/>
    </source>
</evidence>
<dbReference type="GO" id="GO:0009279">
    <property type="term" value="C:cell outer membrane"/>
    <property type="evidence" value="ECO:0007669"/>
    <property type="project" value="UniProtKB-SubCell"/>
</dbReference>
<comment type="caution">
    <text evidence="12">The sequence shown here is derived from an EMBL/GenBank/DDBJ whole genome shotgun (WGS) entry which is preliminary data.</text>
</comment>
<keyword evidence="2 8" id="KW-0813">Transport</keyword>
<gene>
    <name evidence="12" type="ORF">EKH83_01580</name>
</gene>
<dbReference type="InterPro" id="IPR023997">
    <property type="entry name" value="TonB-dep_OMP_SusC/RagA_CS"/>
</dbReference>
<dbReference type="PROSITE" id="PS52016">
    <property type="entry name" value="TONB_DEPENDENT_REC_3"/>
    <property type="match status" value="1"/>
</dbReference>
<evidence type="ECO:0000256" key="4">
    <source>
        <dbReference type="ARBA" id="ARBA00022692"/>
    </source>
</evidence>
<keyword evidence="5 9" id="KW-0798">TonB box</keyword>
<dbReference type="Pfam" id="PF13715">
    <property type="entry name" value="CarbopepD_reg_2"/>
    <property type="match status" value="1"/>
</dbReference>
<dbReference type="InterPro" id="IPR023996">
    <property type="entry name" value="TonB-dep_OMP_SusC/RagA"/>
</dbReference>
<dbReference type="InterPro" id="IPR036942">
    <property type="entry name" value="Beta-barrel_TonB_sf"/>
</dbReference>
<evidence type="ECO:0000256" key="1">
    <source>
        <dbReference type="ARBA" id="ARBA00004571"/>
    </source>
</evidence>
<dbReference type="InterPro" id="IPR012910">
    <property type="entry name" value="Plug_dom"/>
</dbReference>
<proteinExistence type="inferred from homology"/>
<evidence type="ECO:0000313" key="13">
    <source>
        <dbReference type="Proteomes" id="UP000290848"/>
    </source>
</evidence>
<organism evidence="12 13">
    <name type="scientific">Arcticibacter tournemirensis</name>
    <dbReference type="NCBI Taxonomy" id="699437"/>
    <lineage>
        <taxon>Bacteria</taxon>
        <taxon>Pseudomonadati</taxon>
        <taxon>Bacteroidota</taxon>
        <taxon>Sphingobacteriia</taxon>
        <taxon>Sphingobacteriales</taxon>
        <taxon>Sphingobacteriaceae</taxon>
        <taxon>Arcticibacter</taxon>
    </lineage>
</organism>
<evidence type="ECO:0000256" key="5">
    <source>
        <dbReference type="ARBA" id="ARBA00023077"/>
    </source>
</evidence>
<sequence>MNGFRLYCLRKDVICIFLLMFMLFAGKDGLGQQNETRQLTGNVKDENNDPLPGVSIKIEGTSQGTVTDAKGNYRLRVSGSPTLVFSFIGYTSQKIKPAGRGRIDVLLKPATGTALNEVVVVGFGVQKKATSTGAIASIDNKQLVQSPVANISNSLVGRLPGLVAVQQSGEPGFDQSKLKIRGIGTLNSGAESDPLIMVDGVQRNFNEIDPNEIENISILKDASATAVFGVRGANGVVLVTTKTGISGKPQVGYTSNFGLQHATSIPTMLSSFEYASLYNEAQKNGNANANPYFSERDLELYKNGSDPVFHPNVDWFDLVLKPYAFQQQHNFNIGGGNKDTRYFISLGYFDQNGSYNVQDVQKDYSANPRYQRYNVRSNFDIDFNKDFSASIKLGGQFANSNYPGQGAGEVFFRILSANPLMNPAVIDGKMISSVEGTPSTTGNPLAFIANSGYQNNFNSTLNTNISLQHKLNFITQGLKVRAMLSYDNYYQHWIKRNKTSKTYKVIKDPADPSKPIFVQDGEETPFSFSEGYSRWRKVYAEFATEYARSFGDHNITALALYNLERVFNPGTFYNNGSLDNYPVPRGYLGMVGRLTYNYKSKYLSEFNLGYNGSENFPEDKRYGFFPSFSLGWVVSEESFIPKNDFLTFLKIRGSLGEVGNDRIGGERFLYLPSVYNYGGGYNFGEVGSNYQWYGGSQEGKLGNPDVTWEKARKTNIGLESVFFKDRLRITADIFKEKRDNILAYLGTVPGLVQANLPPANIGKVSNEGYEVEAAYNNSVGKLSYWVKANYTFAKNKIVYQDEPVRAYPWLQRTGQQVGQYWGLVSDGFYNTQEELSGAIASAWTSELKLGDIRYKDINDDGIIDANDEVPIGNTNFPQNVYGFSFGGQIKGFDFSVLFQGASNVSTYISEMAAWAFDTEWRSANTTHLERWTPERYAAGESITYPRVELAPTQGKHNYHASDFWLEDASYLRLKNAEVAYRFSGGFLNRIGAKYLRLFVNGNNLITWSKMRNYDPEAPQGRGQFYPQMKTYNFGANLQF</sequence>
<dbReference type="InterPro" id="IPR039426">
    <property type="entry name" value="TonB-dep_rcpt-like"/>
</dbReference>
<accession>A0A4Q0MG55</accession>
<dbReference type="EMBL" id="RXOC01000001">
    <property type="protein sequence ID" value="RXF72440.1"/>
    <property type="molecule type" value="Genomic_DNA"/>
</dbReference>
<dbReference type="NCBIfam" id="TIGR04057">
    <property type="entry name" value="SusC_RagA_signa"/>
    <property type="match status" value="1"/>
</dbReference>
<dbReference type="NCBIfam" id="TIGR04056">
    <property type="entry name" value="OMP_RagA_SusC"/>
    <property type="match status" value="1"/>
</dbReference>
<name>A0A4Q0MG55_9SPHI</name>
<keyword evidence="6 8" id="KW-0472">Membrane</keyword>
<keyword evidence="3 8" id="KW-1134">Transmembrane beta strand</keyword>
<dbReference type="SUPFAM" id="SSF56935">
    <property type="entry name" value="Porins"/>
    <property type="match status" value="1"/>
</dbReference>
<comment type="similarity">
    <text evidence="8 9">Belongs to the TonB-dependent receptor family.</text>
</comment>
<evidence type="ECO:0000256" key="9">
    <source>
        <dbReference type="RuleBase" id="RU003357"/>
    </source>
</evidence>
<keyword evidence="4 8" id="KW-0812">Transmembrane</keyword>
<dbReference type="Gene3D" id="2.40.170.20">
    <property type="entry name" value="TonB-dependent receptor, beta-barrel domain"/>
    <property type="match status" value="1"/>
</dbReference>
<evidence type="ECO:0000256" key="6">
    <source>
        <dbReference type="ARBA" id="ARBA00023136"/>
    </source>
</evidence>
<dbReference type="SUPFAM" id="SSF49464">
    <property type="entry name" value="Carboxypeptidase regulatory domain-like"/>
    <property type="match status" value="1"/>
</dbReference>
<evidence type="ECO:0000313" key="12">
    <source>
        <dbReference type="EMBL" id="RXF72440.1"/>
    </source>
</evidence>
<protein>
    <submittedName>
        <fullName evidence="12">TonB-dependent receptor</fullName>
    </submittedName>
</protein>
<evidence type="ECO:0000256" key="3">
    <source>
        <dbReference type="ARBA" id="ARBA00022452"/>
    </source>
</evidence>
<feature type="domain" description="TonB-dependent receptor-like beta-barrel" evidence="10">
    <location>
        <begin position="450"/>
        <end position="829"/>
    </location>
</feature>
<dbReference type="AlphaFoldDB" id="A0A4Q0MG55"/>
<keyword evidence="7 8" id="KW-0998">Cell outer membrane</keyword>
<evidence type="ECO:0000259" key="10">
    <source>
        <dbReference type="Pfam" id="PF00593"/>
    </source>
</evidence>
<feature type="domain" description="TonB-dependent receptor plug" evidence="11">
    <location>
        <begin position="128"/>
        <end position="236"/>
    </location>
</feature>
<dbReference type="Proteomes" id="UP000290848">
    <property type="component" value="Unassembled WGS sequence"/>
</dbReference>
<dbReference type="InterPro" id="IPR008969">
    <property type="entry name" value="CarboxyPept-like_regulatory"/>
</dbReference>
<dbReference type="Gene3D" id="2.170.130.10">
    <property type="entry name" value="TonB-dependent receptor, plug domain"/>
    <property type="match status" value="1"/>
</dbReference>
<dbReference type="Pfam" id="PF07715">
    <property type="entry name" value="Plug"/>
    <property type="match status" value="1"/>
</dbReference>
<evidence type="ECO:0000256" key="2">
    <source>
        <dbReference type="ARBA" id="ARBA00022448"/>
    </source>
</evidence>
<dbReference type="RefSeq" id="WP_128767626.1">
    <property type="nucleotide sequence ID" value="NZ_RXOC01000001.1"/>
</dbReference>
<reference evidence="12 13" key="1">
    <citation type="submission" date="2018-12" db="EMBL/GenBank/DDBJ databases">
        <title>The Draft Genome Sequence of the Soil Bacterium Pedobacter tournemirensis R1.</title>
        <authorList>
            <person name="He J."/>
        </authorList>
    </citation>
    <scope>NUCLEOTIDE SEQUENCE [LARGE SCALE GENOMIC DNA]</scope>
    <source>
        <strain evidence="12 13">R1</strain>
    </source>
</reference>